<dbReference type="EMBL" id="BPLQ01004569">
    <property type="protein sequence ID" value="GIY08912.1"/>
    <property type="molecule type" value="Genomic_DNA"/>
</dbReference>
<dbReference type="PROSITE" id="PS51257">
    <property type="entry name" value="PROKAR_LIPOPROTEIN"/>
    <property type="match status" value="1"/>
</dbReference>
<keyword evidence="2" id="KW-1185">Reference proteome</keyword>
<proteinExistence type="predicted"/>
<reference evidence="1 2" key="1">
    <citation type="submission" date="2021-06" db="EMBL/GenBank/DDBJ databases">
        <title>Caerostris darwini draft genome.</title>
        <authorList>
            <person name="Kono N."/>
            <person name="Arakawa K."/>
        </authorList>
    </citation>
    <scope>NUCLEOTIDE SEQUENCE [LARGE SCALE GENOMIC DNA]</scope>
</reference>
<dbReference type="Proteomes" id="UP001054837">
    <property type="component" value="Unassembled WGS sequence"/>
</dbReference>
<sequence>MGAIPRNGRSKKKKKKRKQFWNISALSCACSSSQQQLPSTHSSMSCDAGSEIGAVLPTVAAPKAGSLAHRFPSLLKVPSFLMGIDSLYSVLPHPFALIGGS</sequence>
<accession>A0AAV4QKY7</accession>
<gene>
    <name evidence="1" type="ORF">CDAR_373461</name>
</gene>
<organism evidence="1 2">
    <name type="scientific">Caerostris darwini</name>
    <dbReference type="NCBI Taxonomy" id="1538125"/>
    <lineage>
        <taxon>Eukaryota</taxon>
        <taxon>Metazoa</taxon>
        <taxon>Ecdysozoa</taxon>
        <taxon>Arthropoda</taxon>
        <taxon>Chelicerata</taxon>
        <taxon>Arachnida</taxon>
        <taxon>Araneae</taxon>
        <taxon>Araneomorphae</taxon>
        <taxon>Entelegynae</taxon>
        <taxon>Araneoidea</taxon>
        <taxon>Araneidae</taxon>
        <taxon>Caerostris</taxon>
    </lineage>
</organism>
<evidence type="ECO:0000313" key="1">
    <source>
        <dbReference type="EMBL" id="GIY08912.1"/>
    </source>
</evidence>
<evidence type="ECO:0000313" key="2">
    <source>
        <dbReference type="Proteomes" id="UP001054837"/>
    </source>
</evidence>
<protein>
    <submittedName>
        <fullName evidence="1">Uncharacterized protein</fullName>
    </submittedName>
</protein>
<dbReference type="AlphaFoldDB" id="A0AAV4QKY7"/>
<comment type="caution">
    <text evidence="1">The sequence shown here is derived from an EMBL/GenBank/DDBJ whole genome shotgun (WGS) entry which is preliminary data.</text>
</comment>
<name>A0AAV4QKY7_9ARAC</name>